<dbReference type="GO" id="GO:0000967">
    <property type="term" value="P:rRNA 5'-end processing"/>
    <property type="evidence" value="ECO:0007669"/>
    <property type="project" value="UniProtKB-UniRule"/>
</dbReference>
<dbReference type="EC" id="3.1.-.-" evidence="5"/>
<dbReference type="SMART" id="SM00732">
    <property type="entry name" value="YqgFc"/>
    <property type="match status" value="1"/>
</dbReference>
<dbReference type="STRING" id="1120975.SAMN02746064_00138"/>
<evidence type="ECO:0000259" key="6">
    <source>
        <dbReference type="SMART" id="SM00732"/>
    </source>
</evidence>
<evidence type="ECO:0000256" key="5">
    <source>
        <dbReference type="HAMAP-Rule" id="MF_00651"/>
    </source>
</evidence>
<name>A0A1M4S7R0_9FIRM</name>
<evidence type="ECO:0000256" key="4">
    <source>
        <dbReference type="ARBA" id="ARBA00022801"/>
    </source>
</evidence>
<sequence>MIRYMGLDVGDRTIGVAVSDLLGLTAQSLKTIKRASLDKDLEELKSIIEEKSVTVLVIGIPKNMNGSIGSQGEKVIGFSNYLKKRLKVEIVHWDERLTSKFADNLMLEGDVKRKKRKEKIDMMAAQNILQSYMDSKNI</sequence>
<evidence type="ECO:0000256" key="3">
    <source>
        <dbReference type="ARBA" id="ARBA00022722"/>
    </source>
</evidence>
<dbReference type="PANTHER" id="PTHR33317">
    <property type="entry name" value="POLYNUCLEOTIDYL TRANSFERASE, RIBONUCLEASE H-LIKE SUPERFAMILY PROTEIN"/>
    <property type="match status" value="1"/>
</dbReference>
<dbReference type="GO" id="GO:0004518">
    <property type="term" value="F:nuclease activity"/>
    <property type="evidence" value="ECO:0007669"/>
    <property type="project" value="UniProtKB-KW"/>
</dbReference>
<dbReference type="GO" id="GO:0016788">
    <property type="term" value="F:hydrolase activity, acting on ester bonds"/>
    <property type="evidence" value="ECO:0007669"/>
    <property type="project" value="UniProtKB-UniRule"/>
</dbReference>
<dbReference type="EMBL" id="FQTU01000001">
    <property type="protein sequence ID" value="SHE28218.1"/>
    <property type="molecule type" value="Genomic_DNA"/>
</dbReference>
<comment type="similarity">
    <text evidence="5">Belongs to the YqgF HJR family.</text>
</comment>
<comment type="subcellular location">
    <subcellularLocation>
        <location evidence="5">Cytoplasm</location>
    </subcellularLocation>
</comment>
<keyword evidence="2 5" id="KW-0690">Ribosome biogenesis</keyword>
<keyword evidence="1 5" id="KW-0963">Cytoplasm</keyword>
<dbReference type="InterPro" id="IPR006641">
    <property type="entry name" value="YqgF/RNaseH-like_dom"/>
</dbReference>
<keyword evidence="3 5" id="KW-0540">Nuclease</keyword>
<dbReference type="OrthoDB" id="9796140at2"/>
<dbReference type="SUPFAM" id="SSF53098">
    <property type="entry name" value="Ribonuclease H-like"/>
    <property type="match status" value="1"/>
</dbReference>
<reference evidence="7 8" key="1">
    <citation type="submission" date="2016-11" db="EMBL/GenBank/DDBJ databases">
        <authorList>
            <person name="Jaros S."/>
            <person name="Januszkiewicz K."/>
            <person name="Wedrychowicz H."/>
        </authorList>
    </citation>
    <scope>NUCLEOTIDE SEQUENCE [LARGE SCALE GENOMIC DNA]</scope>
    <source>
        <strain evidence="7 8">DSM 14828</strain>
    </source>
</reference>
<dbReference type="HAMAP" id="MF_00651">
    <property type="entry name" value="Nuclease_YqgF"/>
    <property type="match status" value="1"/>
</dbReference>
<dbReference type="Pfam" id="PF03652">
    <property type="entry name" value="RuvX"/>
    <property type="match status" value="1"/>
</dbReference>
<evidence type="ECO:0000256" key="2">
    <source>
        <dbReference type="ARBA" id="ARBA00022517"/>
    </source>
</evidence>
<dbReference type="InterPro" id="IPR012337">
    <property type="entry name" value="RNaseH-like_sf"/>
</dbReference>
<accession>A0A1M4S7R0</accession>
<evidence type="ECO:0000313" key="7">
    <source>
        <dbReference type="EMBL" id="SHE28218.1"/>
    </source>
</evidence>
<dbReference type="AlphaFoldDB" id="A0A1M4S7R0"/>
<dbReference type="InterPro" id="IPR037027">
    <property type="entry name" value="YqgF/RNaseH-like_dom_sf"/>
</dbReference>
<protein>
    <recommendedName>
        <fullName evidence="5">Putative pre-16S rRNA nuclease</fullName>
        <ecNumber evidence="5">3.1.-.-</ecNumber>
    </recommendedName>
</protein>
<dbReference type="Proteomes" id="UP000184251">
    <property type="component" value="Unassembled WGS sequence"/>
</dbReference>
<dbReference type="NCBIfam" id="TIGR00250">
    <property type="entry name" value="RNAse_H_YqgF"/>
    <property type="match status" value="1"/>
</dbReference>
<keyword evidence="4 5" id="KW-0378">Hydrolase</keyword>
<dbReference type="CDD" id="cd16964">
    <property type="entry name" value="YqgF"/>
    <property type="match status" value="1"/>
</dbReference>
<keyword evidence="8" id="KW-1185">Reference proteome</keyword>
<evidence type="ECO:0000313" key="8">
    <source>
        <dbReference type="Proteomes" id="UP000184251"/>
    </source>
</evidence>
<gene>
    <name evidence="7" type="ORF">SAMN02746064_00138</name>
</gene>
<dbReference type="GO" id="GO:0005829">
    <property type="term" value="C:cytosol"/>
    <property type="evidence" value="ECO:0007669"/>
    <property type="project" value="TreeGrafter"/>
</dbReference>
<dbReference type="InterPro" id="IPR005227">
    <property type="entry name" value="YqgF"/>
</dbReference>
<evidence type="ECO:0000256" key="1">
    <source>
        <dbReference type="ARBA" id="ARBA00022490"/>
    </source>
</evidence>
<proteinExistence type="inferred from homology"/>
<dbReference type="Gene3D" id="3.30.420.140">
    <property type="entry name" value="YqgF/RNase H-like domain"/>
    <property type="match status" value="1"/>
</dbReference>
<dbReference type="PANTHER" id="PTHR33317:SF4">
    <property type="entry name" value="POLYNUCLEOTIDYL TRANSFERASE, RIBONUCLEASE H-LIKE SUPERFAMILY PROTEIN"/>
    <property type="match status" value="1"/>
</dbReference>
<comment type="function">
    <text evidence="5">Could be a nuclease involved in processing of the 5'-end of pre-16S rRNA.</text>
</comment>
<feature type="domain" description="YqgF/RNase H-like" evidence="6">
    <location>
        <begin position="2"/>
        <end position="102"/>
    </location>
</feature>
<organism evidence="7 8">
    <name type="scientific">Alkalibacter saccharofermentans DSM 14828</name>
    <dbReference type="NCBI Taxonomy" id="1120975"/>
    <lineage>
        <taxon>Bacteria</taxon>
        <taxon>Bacillati</taxon>
        <taxon>Bacillota</taxon>
        <taxon>Clostridia</taxon>
        <taxon>Eubacteriales</taxon>
        <taxon>Eubacteriaceae</taxon>
        <taxon>Alkalibacter</taxon>
    </lineage>
</organism>